<keyword evidence="3 6" id="KW-0812">Transmembrane</keyword>
<feature type="transmembrane region" description="Helical" evidence="6">
    <location>
        <begin position="129"/>
        <end position="148"/>
    </location>
</feature>
<keyword evidence="5 6" id="KW-0472">Membrane</keyword>
<reference evidence="8" key="1">
    <citation type="submission" date="2018-12" db="EMBL/GenBank/DDBJ databases">
        <title>Complete genome sequence of Roseovarius sp. MME-070.</title>
        <authorList>
            <person name="Nam Y.-D."/>
            <person name="Kang J."/>
            <person name="Chung W.-H."/>
            <person name="Park Y.S."/>
        </authorList>
    </citation>
    <scope>NUCLEOTIDE SEQUENCE [LARGE SCALE GENOMIC DNA]</scope>
    <source>
        <strain evidence="8">MME-070</strain>
    </source>
</reference>
<dbReference type="PANTHER" id="PTHR40277:SF1">
    <property type="entry name" value="BLL5419 PROTEIN"/>
    <property type="match status" value="1"/>
</dbReference>
<feature type="transmembrane region" description="Helical" evidence="6">
    <location>
        <begin position="6"/>
        <end position="30"/>
    </location>
</feature>
<feature type="transmembrane region" description="Helical" evidence="6">
    <location>
        <begin position="42"/>
        <end position="63"/>
    </location>
</feature>
<sequence length="324" mass="35170">MQRRYLIQILSGLIGILLILLMFWALDLSLSSVLELPQMTPLWVLFAVAALTGANQLLGVMKWKLAAAQLAPGADAPDVLQMARITTIGTLFAQIIPMPVSMALTRWLLATRQLRASGFAARSTFYEQVFDIVIMVCTGLASLAMWLFGVPGGGALAILVITCAISLFAVRSILDLFHRLTGWLAARRFAAAKFEQASDIFAMARDTPFHQCLLQSALSLCRLVLQLMRVLLLVTTFIPDIDVLALLIASPAVILIGLIPLTPGGLGVIEWTWSSFLISLGASVQMAALVALVFRVFVFIELALVFTVLTAMRLVVNRLCGGRG</sequence>
<evidence type="ECO:0000256" key="3">
    <source>
        <dbReference type="ARBA" id="ARBA00022692"/>
    </source>
</evidence>
<keyword evidence="4 6" id="KW-1133">Transmembrane helix</keyword>
<dbReference type="RefSeq" id="WP_157706980.1">
    <property type="nucleotide sequence ID" value="NZ_CP034348.1"/>
</dbReference>
<dbReference type="AlphaFoldDB" id="A0A6I6J0H9"/>
<evidence type="ECO:0000256" key="1">
    <source>
        <dbReference type="ARBA" id="ARBA00004651"/>
    </source>
</evidence>
<evidence type="ECO:0000256" key="4">
    <source>
        <dbReference type="ARBA" id="ARBA00022989"/>
    </source>
</evidence>
<dbReference type="Proteomes" id="UP000428330">
    <property type="component" value="Chromosome"/>
</dbReference>
<evidence type="ECO:0000256" key="5">
    <source>
        <dbReference type="ARBA" id="ARBA00023136"/>
    </source>
</evidence>
<feature type="transmembrane region" description="Helical" evidence="6">
    <location>
        <begin position="154"/>
        <end position="174"/>
    </location>
</feature>
<feature type="transmembrane region" description="Helical" evidence="6">
    <location>
        <begin position="244"/>
        <end position="261"/>
    </location>
</feature>
<dbReference type="PANTHER" id="PTHR40277">
    <property type="entry name" value="BLL5419 PROTEIN"/>
    <property type="match status" value="1"/>
</dbReference>
<evidence type="ECO:0000256" key="6">
    <source>
        <dbReference type="SAM" id="Phobius"/>
    </source>
</evidence>
<organism evidence="7 8">
    <name type="scientific">Roseovarius faecimaris</name>
    <dbReference type="NCBI Taxonomy" id="2494550"/>
    <lineage>
        <taxon>Bacteria</taxon>
        <taxon>Pseudomonadati</taxon>
        <taxon>Pseudomonadota</taxon>
        <taxon>Alphaproteobacteria</taxon>
        <taxon>Rhodobacterales</taxon>
        <taxon>Roseobacteraceae</taxon>
        <taxon>Roseovarius</taxon>
    </lineage>
</organism>
<dbReference type="GO" id="GO:0005886">
    <property type="term" value="C:plasma membrane"/>
    <property type="evidence" value="ECO:0007669"/>
    <property type="project" value="UniProtKB-SubCell"/>
</dbReference>
<gene>
    <name evidence="7" type="ORF">EI983_08665</name>
</gene>
<keyword evidence="8" id="KW-1185">Reference proteome</keyword>
<protein>
    <submittedName>
        <fullName evidence="7">Uncharacterized protein</fullName>
    </submittedName>
</protein>
<keyword evidence="2" id="KW-1003">Cell membrane</keyword>
<evidence type="ECO:0000313" key="8">
    <source>
        <dbReference type="Proteomes" id="UP000428330"/>
    </source>
</evidence>
<dbReference type="EMBL" id="CP034348">
    <property type="protein sequence ID" value="QGX98348.1"/>
    <property type="molecule type" value="Genomic_DNA"/>
</dbReference>
<name>A0A6I6J0H9_9RHOB</name>
<comment type="subcellular location">
    <subcellularLocation>
        <location evidence="1">Cell membrane</location>
        <topology evidence="1">Multi-pass membrane protein</topology>
    </subcellularLocation>
</comment>
<dbReference type="InterPro" id="IPR022791">
    <property type="entry name" value="L-PG_synthase/AglD"/>
</dbReference>
<dbReference type="Pfam" id="PF03706">
    <property type="entry name" value="LPG_synthase_TM"/>
    <property type="match status" value="1"/>
</dbReference>
<accession>A0A6I6J0H9</accession>
<proteinExistence type="predicted"/>
<evidence type="ECO:0000313" key="7">
    <source>
        <dbReference type="EMBL" id="QGX98348.1"/>
    </source>
</evidence>
<evidence type="ECO:0000256" key="2">
    <source>
        <dbReference type="ARBA" id="ARBA00022475"/>
    </source>
</evidence>
<dbReference type="KEGG" id="rom:EI983_08665"/>